<reference evidence="1" key="1">
    <citation type="submission" date="2019-11" db="EMBL/GenBank/DDBJ databases">
        <title>Microbial mats filling the niche in hypersaline microbial mats.</title>
        <authorList>
            <person name="Wong H.L."/>
            <person name="Macleod F.I."/>
            <person name="White R.A. III"/>
            <person name="Burns B.P."/>
        </authorList>
    </citation>
    <scope>NUCLEOTIDE SEQUENCE</scope>
    <source>
        <strain evidence="1">Bin_327</strain>
    </source>
</reference>
<comment type="caution">
    <text evidence="1">The sequence shown here is derived from an EMBL/GenBank/DDBJ whole genome shotgun (WGS) entry which is preliminary data.</text>
</comment>
<dbReference type="AlphaFoldDB" id="A0A9D5K9G2"/>
<dbReference type="Proteomes" id="UP000630660">
    <property type="component" value="Unassembled WGS sequence"/>
</dbReference>
<dbReference type="InterPro" id="IPR026444">
    <property type="entry name" value="Secre_tail"/>
</dbReference>
<dbReference type="NCBIfam" id="TIGR04183">
    <property type="entry name" value="Por_Secre_tail"/>
    <property type="match status" value="1"/>
</dbReference>
<sequence>MNQRKSLLLIPSLIILVLSIGAHADLLLTENFTSWGTWATSPPTNWQINYSGSAEENDWHNADWHWSWAGPPETDQGVPTIFWDPVETGTDEFISPVVDCSAYDEVWITLTHSYDHYQGSYQARILGSTNGGGTFPHVVWDYGQVCYGGLEGKRDSINVSSWAAGASQVAFNWKGEGNVSSLNVWNFDDVNVYGFPAQPAEPFDLKVTRVLRPSINEHGGDIINPTCCVYNNADSVAYAEIMCSIKDIELQETVFSQTVEYCPLDPHNTDVDTFSEFTLEENKKYEVFFLLTHPDDADSDNNDKTAMCCTKCDQVTPTEIISPEGNQSGPISPQATFTEDLEAYRTSANLHCKITSISTQDIVYIQTLADHIFGPNQSKDPEFPEAVLTSEGSYEITFWATDREGADISDIDLVDTFNFSSGVKEIGIYNRTALSTRGDKIRFELHEACFVEFNVYDACGKLTETIAQGGFDIGSYSFDLTGLDLAKGVYFVRLKAGNTVIGRKLTILH</sequence>
<evidence type="ECO:0000313" key="2">
    <source>
        <dbReference type="Proteomes" id="UP000630660"/>
    </source>
</evidence>
<evidence type="ECO:0000313" key="1">
    <source>
        <dbReference type="EMBL" id="MBD3364595.1"/>
    </source>
</evidence>
<dbReference type="EMBL" id="WJKJ01000167">
    <property type="protein sequence ID" value="MBD3364595.1"/>
    <property type="molecule type" value="Genomic_DNA"/>
</dbReference>
<proteinExistence type="predicted"/>
<gene>
    <name evidence="1" type="ORF">GF359_05210</name>
</gene>
<name>A0A9D5K9G2_UNCW3</name>
<accession>A0A9D5K9G2</accession>
<protein>
    <submittedName>
        <fullName evidence="1">T9SS type A sorting domain-containing protein</fullName>
    </submittedName>
</protein>
<organism evidence="1 2">
    <name type="scientific">candidate division WOR-3 bacterium</name>
    <dbReference type="NCBI Taxonomy" id="2052148"/>
    <lineage>
        <taxon>Bacteria</taxon>
        <taxon>Bacteria division WOR-3</taxon>
    </lineage>
</organism>